<dbReference type="EMBL" id="FOQD01000009">
    <property type="protein sequence ID" value="SFI47353.1"/>
    <property type="molecule type" value="Genomic_DNA"/>
</dbReference>
<dbReference type="RefSeq" id="WP_092050834.1">
    <property type="nucleotide sequence ID" value="NZ_FOQD01000009.1"/>
</dbReference>
<protein>
    <recommendedName>
        <fullName evidence="3">Phospholipase</fullName>
    </recommendedName>
</protein>
<dbReference type="Gene3D" id="3.40.50.1820">
    <property type="entry name" value="alpha/beta hydrolase"/>
    <property type="match status" value="1"/>
</dbReference>
<dbReference type="AlphaFoldDB" id="A0A1I3IHT8"/>
<evidence type="ECO:0000313" key="2">
    <source>
        <dbReference type="Proteomes" id="UP000199518"/>
    </source>
</evidence>
<sequence>MHIVLVHGWSVFDTATYGELPDRLLSESKAGRLKNVTIQNVSLSQYVSFRDEVRVSDLAAGFEAAFRREIEPKLKGERFACITHSTGGPVIRHWWWRMYQEANRPCPMSHLIMLAPANFGSALAQLGKSRLSRLRSWLKAVEPGQGILDWLEHGSDESWELNRDWILGSAKMSTVADIDPPVYPFVLTGQSIDRTLYDHLNSYTGESGSDGTVRCAAANLNATYLKLKQRVTSANVQHLLSQLPQDGESTDLDNCQWEELLQVEEHVESMRVAFRLIRGATHVGSEDGILFSVQDNGKKNETVDSIIQCLNVDSPNTYEKLCDAFSAETADIREKERVERAKGWCTQPNIFHDAHSLVILRFRDHTGQTLTQLDFKLLGPNDDPNRLPANFLEDRQMNQANKSTLTFFINYDVMNGLGETTYRKQVVREALKGISKLGMRIYAQPLNGIVRYYPGIMQATKQVFGQVLRPDQTTLIDVEFKRLIGRGAFELVSLDGHPKFEKGKARQDFRKQQFGGAINPDDV</sequence>
<name>A0A1I3IHT8_9PLAN</name>
<dbReference type="OrthoDB" id="489469at2"/>
<evidence type="ECO:0008006" key="3">
    <source>
        <dbReference type="Google" id="ProtNLM"/>
    </source>
</evidence>
<dbReference type="Proteomes" id="UP000199518">
    <property type="component" value="Unassembled WGS sequence"/>
</dbReference>
<evidence type="ECO:0000313" key="1">
    <source>
        <dbReference type="EMBL" id="SFI47353.1"/>
    </source>
</evidence>
<gene>
    <name evidence="1" type="ORF">SAMN05421753_109124</name>
</gene>
<reference evidence="2" key="1">
    <citation type="submission" date="2016-10" db="EMBL/GenBank/DDBJ databases">
        <authorList>
            <person name="Varghese N."/>
            <person name="Submissions S."/>
        </authorList>
    </citation>
    <scope>NUCLEOTIDE SEQUENCE [LARGE SCALE GENOMIC DNA]</scope>
    <source>
        <strain evidence="2">DSM 26348</strain>
    </source>
</reference>
<keyword evidence="2" id="KW-1185">Reference proteome</keyword>
<dbReference type="SUPFAM" id="SSF53474">
    <property type="entry name" value="alpha/beta-Hydrolases"/>
    <property type="match status" value="1"/>
</dbReference>
<organism evidence="1 2">
    <name type="scientific">Planctomicrobium piriforme</name>
    <dbReference type="NCBI Taxonomy" id="1576369"/>
    <lineage>
        <taxon>Bacteria</taxon>
        <taxon>Pseudomonadati</taxon>
        <taxon>Planctomycetota</taxon>
        <taxon>Planctomycetia</taxon>
        <taxon>Planctomycetales</taxon>
        <taxon>Planctomycetaceae</taxon>
        <taxon>Planctomicrobium</taxon>
    </lineage>
</organism>
<proteinExistence type="predicted"/>
<accession>A0A1I3IHT8</accession>
<dbReference type="STRING" id="1576369.SAMN05421753_109124"/>
<dbReference type="InterPro" id="IPR029058">
    <property type="entry name" value="AB_hydrolase_fold"/>
</dbReference>